<keyword evidence="1" id="KW-1133">Transmembrane helix</keyword>
<dbReference type="AlphaFoldDB" id="A0A3E1Y646"/>
<name>A0A3E1Y646_9BACT</name>
<keyword evidence="3" id="KW-1185">Reference proteome</keyword>
<organism evidence="2 3">
    <name type="scientific">Chitinophaga silvatica</name>
    <dbReference type="NCBI Taxonomy" id="2282649"/>
    <lineage>
        <taxon>Bacteria</taxon>
        <taxon>Pseudomonadati</taxon>
        <taxon>Bacteroidota</taxon>
        <taxon>Chitinophagia</taxon>
        <taxon>Chitinophagales</taxon>
        <taxon>Chitinophagaceae</taxon>
        <taxon>Chitinophaga</taxon>
    </lineage>
</organism>
<evidence type="ECO:0000313" key="2">
    <source>
        <dbReference type="EMBL" id="RFS20220.1"/>
    </source>
</evidence>
<keyword evidence="1" id="KW-0812">Transmembrane</keyword>
<feature type="transmembrane region" description="Helical" evidence="1">
    <location>
        <begin position="6"/>
        <end position="29"/>
    </location>
</feature>
<sequence length="165" mass="19207">MAFSGGITDMLLIITILVCIVLYLPLYFITYRSIYNDEFLPKLEMAIATYEGRERSWLEKCKQDQLSNRALVLLFYVFDKTSKADYLAPSDKCADLLHKLYGISPKGIKNELDLIYKKDKRAKLESRHIVEVSKSFEEAYKVLETMQFEDGIKCLKSLEQQFPRP</sequence>
<reference evidence="2 3" key="1">
    <citation type="submission" date="2018-07" db="EMBL/GenBank/DDBJ databases">
        <title>Chitinophaga K2CV101002-2 sp. nov., isolated from a monsoon evergreen broad-leaved forest soil.</title>
        <authorList>
            <person name="Lv Y."/>
        </authorList>
    </citation>
    <scope>NUCLEOTIDE SEQUENCE [LARGE SCALE GENOMIC DNA]</scope>
    <source>
        <strain evidence="2 3">GDMCC 1.1288</strain>
    </source>
</reference>
<dbReference type="Proteomes" id="UP000260644">
    <property type="component" value="Unassembled WGS sequence"/>
</dbReference>
<gene>
    <name evidence="2" type="ORF">DVR12_21130</name>
</gene>
<proteinExistence type="predicted"/>
<accession>A0A3E1Y646</accession>
<dbReference type="EMBL" id="QPMM01000011">
    <property type="protein sequence ID" value="RFS20220.1"/>
    <property type="molecule type" value="Genomic_DNA"/>
</dbReference>
<evidence type="ECO:0000313" key="3">
    <source>
        <dbReference type="Proteomes" id="UP000260644"/>
    </source>
</evidence>
<keyword evidence="1" id="KW-0472">Membrane</keyword>
<comment type="caution">
    <text evidence="2">The sequence shown here is derived from an EMBL/GenBank/DDBJ whole genome shotgun (WGS) entry which is preliminary data.</text>
</comment>
<evidence type="ECO:0000256" key="1">
    <source>
        <dbReference type="SAM" id="Phobius"/>
    </source>
</evidence>
<protein>
    <submittedName>
        <fullName evidence="2">Uncharacterized protein</fullName>
    </submittedName>
</protein>